<reference evidence="2 3" key="1">
    <citation type="submission" date="2014-05" db="EMBL/GenBank/DDBJ databases">
        <title>Whole genome shotgun sequence of Rhizobium rhizogenes NBRC 13257.</title>
        <authorList>
            <person name="Katano-Makiyama Y."/>
            <person name="Hosoyama A."/>
            <person name="Hashimoto M."/>
            <person name="Hosoyama Y."/>
            <person name="Noguchi M."/>
            <person name="Tsuchikane K."/>
            <person name="Kimura A."/>
            <person name="Ohji S."/>
            <person name="Ichikawa N."/>
            <person name="Yamazoe A."/>
            <person name="Fujita N."/>
        </authorList>
    </citation>
    <scope>NUCLEOTIDE SEQUENCE [LARGE SCALE GENOMIC DNA]</scope>
    <source>
        <strain evidence="2 3">NBRC 13257</strain>
    </source>
</reference>
<evidence type="ECO:0000313" key="3">
    <source>
        <dbReference type="Proteomes" id="UP000026941"/>
    </source>
</evidence>
<evidence type="ECO:0000313" key="2">
    <source>
        <dbReference type="EMBL" id="GAJ91041.1"/>
    </source>
</evidence>
<evidence type="ECO:0000256" key="1">
    <source>
        <dbReference type="SAM" id="SignalP"/>
    </source>
</evidence>
<sequence>MSRFSFAAVLAALLMLSSCANTLHGMARDAKDTGNAMDSSTHRVLKAGASGNAAAN</sequence>
<feature type="chain" id="PRO_5041711499" description="Entericidin" evidence="1">
    <location>
        <begin position="21"/>
        <end position="56"/>
    </location>
</feature>
<dbReference type="PROSITE" id="PS51257">
    <property type="entry name" value="PROKAR_LIPOPROTEIN"/>
    <property type="match status" value="1"/>
</dbReference>
<evidence type="ECO:0008006" key="4">
    <source>
        <dbReference type="Google" id="ProtNLM"/>
    </source>
</evidence>
<comment type="caution">
    <text evidence="2">The sequence shown here is derived from an EMBL/GenBank/DDBJ whole genome shotgun (WGS) entry which is preliminary data.</text>
</comment>
<accession>A0AA87Q1T4</accession>
<organism evidence="2 3">
    <name type="scientific">Rhizobium rhizogenes NBRC 13257</name>
    <dbReference type="NCBI Taxonomy" id="1220581"/>
    <lineage>
        <taxon>Bacteria</taxon>
        <taxon>Pseudomonadati</taxon>
        <taxon>Pseudomonadota</taxon>
        <taxon>Alphaproteobacteria</taxon>
        <taxon>Hyphomicrobiales</taxon>
        <taxon>Rhizobiaceae</taxon>
        <taxon>Rhizobium/Agrobacterium group</taxon>
        <taxon>Rhizobium</taxon>
    </lineage>
</organism>
<gene>
    <name evidence="2" type="ORF">RRH01S_01_05120</name>
</gene>
<dbReference type="AlphaFoldDB" id="A0AA87Q1T4"/>
<dbReference type="EMBL" id="BAYX01000001">
    <property type="protein sequence ID" value="GAJ91041.1"/>
    <property type="molecule type" value="Genomic_DNA"/>
</dbReference>
<protein>
    <recommendedName>
        <fullName evidence="4">Entericidin</fullName>
    </recommendedName>
</protein>
<feature type="signal peptide" evidence="1">
    <location>
        <begin position="1"/>
        <end position="20"/>
    </location>
</feature>
<dbReference type="RefSeq" id="WP_042469847.1">
    <property type="nucleotide sequence ID" value="NZ_BAYX01000001.1"/>
</dbReference>
<keyword evidence="1" id="KW-0732">Signal</keyword>
<proteinExistence type="predicted"/>
<dbReference type="Proteomes" id="UP000026941">
    <property type="component" value="Unassembled WGS sequence"/>
</dbReference>
<name>A0AA87Q1T4_RHIRH</name>